<keyword evidence="2" id="KW-1185">Reference proteome</keyword>
<dbReference type="RefSeq" id="WP_184438200.1">
    <property type="nucleotide sequence ID" value="NZ_JACIGI010000070.1"/>
</dbReference>
<dbReference type="EMBL" id="JACIGI010000070">
    <property type="protein sequence ID" value="MBB4287951.1"/>
    <property type="molecule type" value="Genomic_DNA"/>
</dbReference>
<evidence type="ECO:0000313" key="2">
    <source>
        <dbReference type="Proteomes" id="UP000555728"/>
    </source>
</evidence>
<accession>A0A7W6S392</accession>
<organism evidence="1 2">
    <name type="scientific">Roseospira goensis</name>
    <dbReference type="NCBI Taxonomy" id="391922"/>
    <lineage>
        <taxon>Bacteria</taxon>
        <taxon>Pseudomonadati</taxon>
        <taxon>Pseudomonadota</taxon>
        <taxon>Alphaproteobacteria</taxon>
        <taxon>Rhodospirillales</taxon>
        <taxon>Rhodospirillaceae</taxon>
        <taxon>Roseospira</taxon>
    </lineage>
</organism>
<comment type="caution">
    <text evidence="1">The sequence shown here is derived from an EMBL/GenBank/DDBJ whole genome shotgun (WGS) entry which is preliminary data.</text>
</comment>
<name>A0A7W6S392_9PROT</name>
<sequence length="86" mass="8657">MPVTDAAMLARLDALAPGRGAAILAEVALIEMEVLAARCAGRTCDGKALGGVCADCPADAGVFDAVLPDLHLEITPAGRDALATVR</sequence>
<reference evidence="1 2" key="1">
    <citation type="submission" date="2020-08" db="EMBL/GenBank/DDBJ databases">
        <title>Genome sequencing of Purple Non-Sulfur Bacteria from various extreme environments.</title>
        <authorList>
            <person name="Mayer M."/>
        </authorList>
    </citation>
    <scope>NUCLEOTIDE SEQUENCE [LARGE SCALE GENOMIC DNA]</scope>
    <source>
        <strain evidence="1 2">JA135</strain>
    </source>
</reference>
<evidence type="ECO:0000313" key="1">
    <source>
        <dbReference type="EMBL" id="MBB4287951.1"/>
    </source>
</evidence>
<protein>
    <submittedName>
        <fullName evidence="1">Uncharacterized protein</fullName>
    </submittedName>
</protein>
<dbReference type="Proteomes" id="UP000555728">
    <property type="component" value="Unassembled WGS sequence"/>
</dbReference>
<dbReference type="AlphaFoldDB" id="A0A7W6S392"/>
<proteinExistence type="predicted"/>
<gene>
    <name evidence="1" type="ORF">GGD88_003718</name>
</gene>